<dbReference type="Proteomes" id="UP000291343">
    <property type="component" value="Unassembled WGS sequence"/>
</dbReference>
<sequence>MFNLLCLFSLPSLGPKRLLASGKASIVPEKSALFICLGNICRSPIAEAVCKKVVVDLGVSNRWHIDSAAIGPWHVGNPPDPRAISTLKAHGLSTQHRARQLSTEDFRKFDYIFGMDEENMDALKTRTPKDSKAECLLLGSFDPSGETIIRDPYYDRGDAGFEKCYQQCVSSCTEFIKKIHEK</sequence>
<feature type="active site" description="Nucleophile" evidence="6">
    <location>
        <position position="36"/>
    </location>
</feature>
<gene>
    <name evidence="9" type="ORF">LSTR_LSTR008546</name>
</gene>
<evidence type="ECO:0000256" key="1">
    <source>
        <dbReference type="ARBA" id="ARBA00004496"/>
    </source>
</evidence>
<dbReference type="AlphaFoldDB" id="A0A482WT94"/>
<comment type="catalytic activity">
    <reaction evidence="7">
        <text>O-phospho-L-tyrosyl-[protein] + H2O = L-tyrosyl-[protein] + phosphate</text>
        <dbReference type="Rhea" id="RHEA:10684"/>
        <dbReference type="Rhea" id="RHEA-COMP:10136"/>
        <dbReference type="Rhea" id="RHEA-COMP:20101"/>
        <dbReference type="ChEBI" id="CHEBI:15377"/>
        <dbReference type="ChEBI" id="CHEBI:43474"/>
        <dbReference type="ChEBI" id="CHEBI:46858"/>
        <dbReference type="ChEBI" id="CHEBI:61978"/>
        <dbReference type="EC" id="3.1.3.48"/>
    </reaction>
</comment>
<dbReference type="GO" id="GO:0004726">
    <property type="term" value="F:non-membrane spanning protein tyrosine phosphatase activity"/>
    <property type="evidence" value="ECO:0007669"/>
    <property type="project" value="InterPro"/>
</dbReference>
<feature type="active site" evidence="6">
    <location>
        <position position="42"/>
    </location>
</feature>
<dbReference type="GO" id="GO:0003993">
    <property type="term" value="F:acid phosphatase activity"/>
    <property type="evidence" value="ECO:0007669"/>
    <property type="project" value="UniProtKB-UniRule"/>
</dbReference>
<dbReference type="SMR" id="A0A482WT94"/>
<dbReference type="EC" id="3.1.3.2" evidence="7"/>
<comment type="subcellular location">
    <subcellularLocation>
        <location evidence="1 7">Cytoplasm</location>
    </subcellularLocation>
</comment>
<evidence type="ECO:0000256" key="2">
    <source>
        <dbReference type="ARBA" id="ARBA00011063"/>
    </source>
</evidence>
<dbReference type="STRING" id="195883.A0A482WT94"/>
<dbReference type="PRINTS" id="PR00719">
    <property type="entry name" value="LMWPTPASE"/>
</dbReference>
<evidence type="ECO:0000259" key="8">
    <source>
        <dbReference type="SMART" id="SM00226"/>
    </source>
</evidence>
<dbReference type="PRINTS" id="PR00720">
    <property type="entry name" value="MAMMALPTPASE"/>
</dbReference>
<protein>
    <recommendedName>
        <fullName evidence="7">Low molecular weight phosphotyrosine protein phosphatase</fullName>
        <shortName evidence="7">LMW-PTP</shortName>
        <shortName evidence="7">LMW-PTPase</shortName>
        <ecNumber evidence="7">3.1.3.2</ecNumber>
        <ecNumber evidence="7">3.1.3.48</ecNumber>
    </recommendedName>
    <alternativeName>
        <fullName evidence="7">Low molecular weight cytosolic acid phosphatase</fullName>
    </alternativeName>
</protein>
<comment type="function">
    <text evidence="7">Acts on tyrosine phosphorylated proteins, low-MW aryl phosphates and natural and synthetic acyl phosphates.</text>
</comment>
<dbReference type="InterPro" id="IPR023485">
    <property type="entry name" value="Ptyr_pPase"/>
</dbReference>
<evidence type="ECO:0000313" key="10">
    <source>
        <dbReference type="Proteomes" id="UP000291343"/>
    </source>
</evidence>
<comment type="similarity">
    <text evidence="2 7">Belongs to the low molecular weight phosphotyrosine protein phosphatase family.</text>
</comment>
<dbReference type="PANTHER" id="PTHR11717:SF7">
    <property type="entry name" value="LOW MOLECULAR WEIGHT PHOSPHOTYROSINE PROTEIN PHOSPHATASE"/>
    <property type="match status" value="1"/>
</dbReference>
<reference evidence="9 10" key="1">
    <citation type="journal article" date="2017" name="Gigascience">
        <title>Genome sequence of the small brown planthopper, Laodelphax striatellus.</title>
        <authorList>
            <person name="Zhu J."/>
            <person name="Jiang F."/>
            <person name="Wang X."/>
            <person name="Yang P."/>
            <person name="Bao Y."/>
            <person name="Zhao W."/>
            <person name="Wang W."/>
            <person name="Lu H."/>
            <person name="Wang Q."/>
            <person name="Cui N."/>
            <person name="Li J."/>
            <person name="Chen X."/>
            <person name="Luo L."/>
            <person name="Yu J."/>
            <person name="Kang L."/>
            <person name="Cui F."/>
        </authorList>
    </citation>
    <scope>NUCLEOTIDE SEQUENCE [LARGE SCALE GENOMIC DNA]</scope>
    <source>
        <strain evidence="9">Lst14</strain>
    </source>
</reference>
<dbReference type="PANTHER" id="PTHR11717">
    <property type="entry name" value="LOW MOLECULAR WEIGHT PROTEIN TYROSINE PHOSPHATASE"/>
    <property type="match status" value="1"/>
</dbReference>
<dbReference type="EC" id="3.1.3.48" evidence="7"/>
<dbReference type="GO" id="GO:0005737">
    <property type="term" value="C:cytoplasm"/>
    <property type="evidence" value="ECO:0007669"/>
    <property type="project" value="UniProtKB-SubCell"/>
</dbReference>
<comment type="catalytic activity">
    <reaction evidence="7">
        <text>a phosphate monoester + H2O = an alcohol + phosphate</text>
        <dbReference type="Rhea" id="RHEA:15017"/>
        <dbReference type="ChEBI" id="CHEBI:15377"/>
        <dbReference type="ChEBI" id="CHEBI:30879"/>
        <dbReference type="ChEBI" id="CHEBI:43474"/>
        <dbReference type="ChEBI" id="CHEBI:67140"/>
        <dbReference type="EC" id="3.1.3.2"/>
    </reaction>
</comment>
<keyword evidence="3 7" id="KW-0963">Cytoplasm</keyword>
<evidence type="ECO:0000256" key="7">
    <source>
        <dbReference type="RuleBase" id="RU368115"/>
    </source>
</evidence>
<dbReference type="InterPro" id="IPR002115">
    <property type="entry name" value="Tyr_Pase_low_mol_wt_mml"/>
</dbReference>
<dbReference type="InParanoid" id="A0A482WT94"/>
<dbReference type="Pfam" id="PF01451">
    <property type="entry name" value="LMWPc"/>
    <property type="match status" value="1"/>
</dbReference>
<keyword evidence="4 7" id="KW-0378">Hydrolase</keyword>
<dbReference type="CDD" id="cd16343">
    <property type="entry name" value="LMWPTP"/>
    <property type="match status" value="1"/>
</dbReference>
<dbReference type="SUPFAM" id="SSF52788">
    <property type="entry name" value="Phosphotyrosine protein phosphatases I"/>
    <property type="match status" value="1"/>
</dbReference>
<dbReference type="FunCoup" id="A0A482WT94">
    <property type="interactions" value="1850"/>
</dbReference>
<feature type="domain" description="Phosphotyrosine protein phosphatase I" evidence="8">
    <location>
        <begin position="30"/>
        <end position="178"/>
    </location>
</feature>
<dbReference type="Gene3D" id="3.40.50.2300">
    <property type="match status" value="1"/>
</dbReference>
<dbReference type="OrthoDB" id="3388at2759"/>
<keyword evidence="10" id="KW-1185">Reference proteome</keyword>
<dbReference type="InterPro" id="IPR036196">
    <property type="entry name" value="Ptyr_pPase_sf"/>
</dbReference>
<proteinExistence type="inferred from homology"/>
<organism evidence="9 10">
    <name type="scientific">Laodelphax striatellus</name>
    <name type="common">Small brown planthopper</name>
    <name type="synonym">Delphax striatella</name>
    <dbReference type="NCBI Taxonomy" id="195883"/>
    <lineage>
        <taxon>Eukaryota</taxon>
        <taxon>Metazoa</taxon>
        <taxon>Ecdysozoa</taxon>
        <taxon>Arthropoda</taxon>
        <taxon>Hexapoda</taxon>
        <taxon>Insecta</taxon>
        <taxon>Pterygota</taxon>
        <taxon>Neoptera</taxon>
        <taxon>Paraneoptera</taxon>
        <taxon>Hemiptera</taxon>
        <taxon>Auchenorrhyncha</taxon>
        <taxon>Fulgoroidea</taxon>
        <taxon>Delphacidae</taxon>
        <taxon>Criomorphinae</taxon>
        <taxon>Laodelphax</taxon>
    </lineage>
</organism>
<evidence type="ECO:0000256" key="5">
    <source>
        <dbReference type="ARBA" id="ARBA00022912"/>
    </source>
</evidence>
<feature type="active site" description="Proton donor" evidence="6">
    <location>
        <position position="151"/>
    </location>
</feature>
<keyword evidence="5 7" id="KW-0904">Protein phosphatase</keyword>
<dbReference type="InterPro" id="IPR017867">
    <property type="entry name" value="Tyr_phospatase_low_mol_wt"/>
</dbReference>
<accession>A0A482WT94</accession>
<dbReference type="FunFam" id="3.40.50.2300:FF:000105">
    <property type="entry name" value="Low molecular weight phosphotyrosine protein"/>
    <property type="match status" value="1"/>
</dbReference>
<evidence type="ECO:0000256" key="3">
    <source>
        <dbReference type="ARBA" id="ARBA00022490"/>
    </source>
</evidence>
<dbReference type="EMBL" id="QKKF02026813">
    <property type="protein sequence ID" value="RZF36220.1"/>
    <property type="molecule type" value="Genomic_DNA"/>
</dbReference>
<name>A0A482WT94_LAOST</name>
<evidence type="ECO:0000313" key="9">
    <source>
        <dbReference type="EMBL" id="RZF36220.1"/>
    </source>
</evidence>
<evidence type="ECO:0000256" key="4">
    <source>
        <dbReference type="ARBA" id="ARBA00022801"/>
    </source>
</evidence>
<evidence type="ECO:0000256" key="6">
    <source>
        <dbReference type="PIRSR" id="PIRSR617867-1"/>
    </source>
</evidence>
<dbReference type="InterPro" id="IPR050438">
    <property type="entry name" value="LMW_PTPase"/>
</dbReference>
<dbReference type="SMART" id="SM00226">
    <property type="entry name" value="LMWPc"/>
    <property type="match status" value="1"/>
</dbReference>
<comment type="caution">
    <text evidence="9">The sequence shown here is derived from an EMBL/GenBank/DDBJ whole genome shotgun (WGS) entry which is preliminary data.</text>
</comment>